<keyword evidence="6" id="KW-0004">4Fe-4S</keyword>
<dbReference type="InterPro" id="IPR029703">
    <property type="entry name" value="POL2"/>
</dbReference>
<dbReference type="GO" id="GO:0008622">
    <property type="term" value="C:epsilon DNA polymerase complex"/>
    <property type="evidence" value="ECO:0007669"/>
    <property type="project" value="InterPro"/>
</dbReference>
<evidence type="ECO:0000256" key="2">
    <source>
        <dbReference type="ARBA" id="ARBA00022695"/>
    </source>
</evidence>
<accession>A0A9N9J693</accession>
<dbReference type="Proteomes" id="UP000789342">
    <property type="component" value="Unassembled WGS sequence"/>
</dbReference>
<dbReference type="InterPro" id="IPR054475">
    <property type="entry name" value="Znf-DPOE"/>
</dbReference>
<sequence>YVNDQVEKFHGQDLQCSKCKRSKLGHMSRECNCGGEYQLTSRTEELVKLIARIENFVKEKEMKLLMETCEWLLNN</sequence>
<protein>
    <recommendedName>
        <fullName evidence="6">DNA polymerase epsilon catalytic subunit</fullName>
        <ecNumber evidence="6">2.7.7.7</ecNumber>
    </recommendedName>
</protein>
<dbReference type="AlphaFoldDB" id="A0A9N9J693"/>
<dbReference type="GO" id="GO:0003677">
    <property type="term" value="F:DNA binding"/>
    <property type="evidence" value="ECO:0007669"/>
    <property type="project" value="UniProtKB-KW"/>
</dbReference>
<keyword evidence="6" id="KW-0479">Metal-binding</keyword>
<comment type="function">
    <text evidence="6">DNA polymerase II participates in chromosomal DNA replication.</text>
</comment>
<feature type="non-terminal residue" evidence="8">
    <location>
        <position position="1"/>
    </location>
</feature>
<keyword evidence="1 6" id="KW-0808">Transferase</keyword>
<reference evidence="8" key="1">
    <citation type="submission" date="2021-06" db="EMBL/GenBank/DDBJ databases">
        <authorList>
            <person name="Kallberg Y."/>
            <person name="Tangrot J."/>
            <person name="Rosling A."/>
        </authorList>
    </citation>
    <scope>NUCLEOTIDE SEQUENCE</scope>
    <source>
        <strain evidence="8">CL551</strain>
    </source>
</reference>
<comment type="catalytic activity">
    <reaction evidence="6">
        <text>DNA(n) + a 2'-deoxyribonucleoside 5'-triphosphate = DNA(n+1) + diphosphate</text>
        <dbReference type="Rhea" id="RHEA:22508"/>
        <dbReference type="Rhea" id="RHEA-COMP:17339"/>
        <dbReference type="Rhea" id="RHEA-COMP:17340"/>
        <dbReference type="ChEBI" id="CHEBI:33019"/>
        <dbReference type="ChEBI" id="CHEBI:61560"/>
        <dbReference type="ChEBI" id="CHEBI:173112"/>
        <dbReference type="EC" id="2.7.7.7"/>
    </reaction>
</comment>
<dbReference type="GO" id="GO:0006287">
    <property type="term" value="P:base-excision repair, gap-filling"/>
    <property type="evidence" value="ECO:0007669"/>
    <property type="project" value="TreeGrafter"/>
</dbReference>
<dbReference type="GO" id="GO:0003887">
    <property type="term" value="F:DNA-directed DNA polymerase activity"/>
    <property type="evidence" value="ECO:0007669"/>
    <property type="project" value="UniProtKB-KW"/>
</dbReference>
<keyword evidence="4 6" id="KW-0239">DNA-directed DNA polymerase</keyword>
<dbReference type="GO" id="GO:0045004">
    <property type="term" value="P:DNA replication proofreading"/>
    <property type="evidence" value="ECO:0007669"/>
    <property type="project" value="TreeGrafter"/>
</dbReference>
<dbReference type="GO" id="GO:0051539">
    <property type="term" value="F:4 iron, 4 sulfur cluster binding"/>
    <property type="evidence" value="ECO:0007669"/>
    <property type="project" value="UniProtKB-KW"/>
</dbReference>
<keyword evidence="6" id="KW-0539">Nucleus</keyword>
<evidence type="ECO:0000256" key="6">
    <source>
        <dbReference type="RuleBase" id="RU365029"/>
    </source>
</evidence>
<dbReference type="PANTHER" id="PTHR10670">
    <property type="entry name" value="DNA POLYMERASE EPSILON CATALYTIC SUBUNIT A"/>
    <property type="match status" value="1"/>
</dbReference>
<evidence type="ECO:0000313" key="8">
    <source>
        <dbReference type="EMBL" id="CAG8767029.1"/>
    </source>
</evidence>
<dbReference type="GO" id="GO:0008270">
    <property type="term" value="F:zinc ion binding"/>
    <property type="evidence" value="ECO:0007669"/>
    <property type="project" value="UniProtKB-KW"/>
</dbReference>
<keyword evidence="6" id="KW-0863">Zinc-finger</keyword>
<comment type="subcellular location">
    <subcellularLocation>
        <location evidence="6">Nucleus</location>
    </subcellularLocation>
</comment>
<dbReference type="EC" id="2.7.7.7" evidence="6"/>
<dbReference type="GO" id="GO:0006297">
    <property type="term" value="P:nucleotide-excision repair, DNA gap filling"/>
    <property type="evidence" value="ECO:0007669"/>
    <property type="project" value="TreeGrafter"/>
</dbReference>
<gene>
    <name evidence="8" type="ORF">AMORRO_LOCUS16348</name>
</gene>
<keyword evidence="3 6" id="KW-0235">DNA replication</keyword>
<name>A0A9N9J693_9GLOM</name>
<dbReference type="GO" id="GO:0000278">
    <property type="term" value="P:mitotic cell cycle"/>
    <property type="evidence" value="ECO:0007669"/>
    <property type="project" value="TreeGrafter"/>
</dbReference>
<keyword evidence="6" id="KW-0411">Iron-sulfur</keyword>
<evidence type="ECO:0000313" key="9">
    <source>
        <dbReference type="Proteomes" id="UP000789342"/>
    </source>
</evidence>
<dbReference type="GO" id="GO:0008310">
    <property type="term" value="F:single-stranded DNA 3'-5' DNA exonuclease activity"/>
    <property type="evidence" value="ECO:0007669"/>
    <property type="project" value="TreeGrafter"/>
</dbReference>
<evidence type="ECO:0000259" key="7">
    <source>
        <dbReference type="Pfam" id="PF22912"/>
    </source>
</evidence>
<keyword evidence="6" id="KW-0862">Zinc</keyword>
<dbReference type="PANTHER" id="PTHR10670:SF0">
    <property type="entry name" value="DNA POLYMERASE EPSILON CATALYTIC SUBUNIT A"/>
    <property type="match status" value="1"/>
</dbReference>
<evidence type="ECO:0000256" key="4">
    <source>
        <dbReference type="ARBA" id="ARBA00022932"/>
    </source>
</evidence>
<evidence type="ECO:0000256" key="1">
    <source>
        <dbReference type="ARBA" id="ARBA00022679"/>
    </source>
</evidence>
<evidence type="ECO:0000256" key="5">
    <source>
        <dbReference type="ARBA" id="ARBA00023125"/>
    </source>
</evidence>
<comment type="similarity">
    <text evidence="6">Belongs to the DNA polymerase type-B family.</text>
</comment>
<dbReference type="OrthoDB" id="10060449at2759"/>
<dbReference type="EMBL" id="CAJVPV010044198">
    <property type="protein sequence ID" value="CAG8767029.1"/>
    <property type="molecule type" value="Genomic_DNA"/>
</dbReference>
<proteinExistence type="inferred from homology"/>
<keyword evidence="9" id="KW-1185">Reference proteome</keyword>
<dbReference type="GO" id="GO:0006272">
    <property type="term" value="P:leading strand elongation"/>
    <property type="evidence" value="ECO:0007669"/>
    <property type="project" value="TreeGrafter"/>
</dbReference>
<comment type="caution">
    <text evidence="8">The sequence shown here is derived from an EMBL/GenBank/DDBJ whole genome shotgun (WGS) entry which is preliminary data.</text>
</comment>
<evidence type="ECO:0000256" key="3">
    <source>
        <dbReference type="ARBA" id="ARBA00022705"/>
    </source>
</evidence>
<keyword evidence="2 6" id="KW-0548">Nucleotidyltransferase</keyword>
<feature type="domain" description="DNA polymerase-epsilon zinc finger" evidence="7">
    <location>
        <begin position="11"/>
        <end position="66"/>
    </location>
</feature>
<keyword evidence="5 6" id="KW-0238">DNA-binding</keyword>
<comment type="cofactor">
    <cofactor evidence="6">
        <name>[4Fe-4S] cluster</name>
        <dbReference type="ChEBI" id="CHEBI:49883"/>
    </cofactor>
</comment>
<keyword evidence="6" id="KW-0408">Iron</keyword>
<organism evidence="8 9">
    <name type="scientific">Acaulospora morrowiae</name>
    <dbReference type="NCBI Taxonomy" id="94023"/>
    <lineage>
        <taxon>Eukaryota</taxon>
        <taxon>Fungi</taxon>
        <taxon>Fungi incertae sedis</taxon>
        <taxon>Mucoromycota</taxon>
        <taxon>Glomeromycotina</taxon>
        <taxon>Glomeromycetes</taxon>
        <taxon>Diversisporales</taxon>
        <taxon>Acaulosporaceae</taxon>
        <taxon>Acaulospora</taxon>
    </lineage>
</organism>
<dbReference type="Pfam" id="PF22912">
    <property type="entry name" value="zf-DPOE"/>
    <property type="match status" value="1"/>
</dbReference>